<keyword evidence="4" id="KW-0456">Lyase</keyword>
<comment type="subcellular location">
    <subcellularLocation>
        <location evidence="1">Periplasm</location>
    </subcellularLocation>
</comment>
<keyword evidence="3" id="KW-0574">Periplasm</keyword>
<evidence type="ECO:0000313" key="8">
    <source>
        <dbReference type="Proteomes" id="UP000075680"/>
    </source>
</evidence>
<dbReference type="RefSeq" id="WP_061519131.1">
    <property type="nucleotide sequence ID" value="NZ_JRUE01000198.1"/>
</dbReference>
<accession>A0A150HMP0</accession>
<dbReference type="Pfam" id="PF07940">
    <property type="entry name" value="Hepar_II_III_C"/>
    <property type="match status" value="1"/>
</dbReference>
<dbReference type="Gene3D" id="1.50.10.100">
    <property type="entry name" value="Chondroitin AC/alginate lyase"/>
    <property type="match status" value="1"/>
</dbReference>
<dbReference type="PANTHER" id="PTHR39210:SF1">
    <property type="entry name" value="HEPARIN-SULFATE LYASE"/>
    <property type="match status" value="1"/>
</dbReference>
<evidence type="ECO:0000256" key="2">
    <source>
        <dbReference type="ARBA" id="ARBA00022729"/>
    </source>
</evidence>
<evidence type="ECO:0000256" key="3">
    <source>
        <dbReference type="ARBA" id="ARBA00022764"/>
    </source>
</evidence>
<dbReference type="Gene3D" id="2.70.98.70">
    <property type="match status" value="1"/>
</dbReference>
<protein>
    <submittedName>
        <fullName evidence="7">Heparinase II/III-like protein</fullName>
    </submittedName>
</protein>
<sequence>MSQLQLKAKTAWALGFMSLFRVLKYRLSVRIGLNPVQKMTAQLPRGNFFASPRPNEESGATVTDIPNWFYNRFSHRQFKDTHLPWYQIPDFDEQIGDIKGIWEISRMQWVLDFVVQERKKQDGQALLELDCWLNDWCCNNPAYFGPNWKCGQEASIRVMHLIAAYLGLPNRADPQIQLLDLIHVHLQRISPTIDYAIAQNNNHGTSEATALYIGGVVLNHFRPSSQAKQWQNIGRYWLENRAKCLIMADGGFSQYSVNYHRVMLDSYCLAEIVRRQFDDKTFSIRLQQQLQRATDWLHVLTQVHGNAPNLGANDGARLLVVSATDYADFRPSVQLASTLFVGHSYYQTAGTYDQVLVFFALEKMQNQAFELPSKQQFFQDSGLMTATVGPFFLAFKLPIFHFRPSQCDSLHLDVWWQGENLLRDGGTYSYNSTLEDLDYFSGTASHNTVQFDDHLQMPRLSRFLFGDWLKPKNLHYAKDHWRCGYQDAWGGQHEREIILTRHSIRVIDHISDFKRQAILRWRLQPDHWVLTPDGVSNGQIMLQFERPQNAQMHLIQGEESRNYYQKNPLPVLEITVTQPTTIVTIIKDLT</sequence>
<dbReference type="PATRIC" id="fig|52133.18.peg.2399"/>
<proteinExistence type="predicted"/>
<dbReference type="EMBL" id="JRUE01000198">
    <property type="protein sequence ID" value="KXZ66909.1"/>
    <property type="molecule type" value="Genomic_DNA"/>
</dbReference>
<dbReference type="InterPro" id="IPR031680">
    <property type="entry name" value="Hepar_II_III_N"/>
</dbReference>
<evidence type="ECO:0000256" key="4">
    <source>
        <dbReference type="ARBA" id="ARBA00023239"/>
    </source>
</evidence>
<dbReference type="InterPro" id="IPR012480">
    <property type="entry name" value="Hepar_II_III_C"/>
</dbReference>
<evidence type="ECO:0000259" key="5">
    <source>
        <dbReference type="Pfam" id="PF07940"/>
    </source>
</evidence>
<dbReference type="GO" id="GO:0016829">
    <property type="term" value="F:lyase activity"/>
    <property type="evidence" value="ECO:0007669"/>
    <property type="project" value="UniProtKB-KW"/>
</dbReference>
<dbReference type="Pfam" id="PF16889">
    <property type="entry name" value="Hepar_II_III_N"/>
    <property type="match status" value="1"/>
</dbReference>
<dbReference type="PANTHER" id="PTHR39210">
    <property type="entry name" value="HEPARIN-SULFATE LYASE"/>
    <property type="match status" value="1"/>
</dbReference>
<evidence type="ECO:0000256" key="1">
    <source>
        <dbReference type="ARBA" id="ARBA00004418"/>
    </source>
</evidence>
<evidence type="ECO:0000259" key="6">
    <source>
        <dbReference type="Pfam" id="PF16889"/>
    </source>
</evidence>
<gene>
    <name evidence="7" type="ORF">AVENLUH5627_02331</name>
</gene>
<evidence type="ECO:0000313" key="7">
    <source>
        <dbReference type="EMBL" id="KXZ66909.1"/>
    </source>
</evidence>
<dbReference type="GO" id="GO:0042597">
    <property type="term" value="C:periplasmic space"/>
    <property type="evidence" value="ECO:0007669"/>
    <property type="project" value="UniProtKB-SubCell"/>
</dbReference>
<feature type="domain" description="Heparinase II/III-like C-terminal" evidence="5">
    <location>
        <begin position="374"/>
        <end position="534"/>
    </location>
</feature>
<reference evidence="7 8" key="1">
    <citation type="journal article" date="2016" name="Sci. Rep.">
        <title>Genomic and phenotypic characterization of the species Acinetobacter venetianus.</title>
        <authorList>
            <person name="Fondi M."/>
            <person name="Maida I."/>
            <person name="Perrin E."/>
            <person name="Orlandini V."/>
            <person name="La Torre L."/>
            <person name="Bosi E."/>
            <person name="Negroni A."/>
            <person name="Zanaroli G."/>
            <person name="Fava F."/>
            <person name="Decorosi F."/>
            <person name="Giovannetti L."/>
            <person name="Viti C."/>
            <person name="Vaneechoutte M."/>
            <person name="Dijkshoorn L."/>
            <person name="Fani R."/>
        </authorList>
    </citation>
    <scope>NUCLEOTIDE SEQUENCE [LARGE SCALE GENOMIC DNA]</scope>
    <source>
        <strain evidence="7 8">LUH5627</strain>
    </source>
</reference>
<dbReference type="AlphaFoldDB" id="A0A150HMP0"/>
<organism evidence="7 8">
    <name type="scientific">Acinetobacter venetianus</name>
    <dbReference type="NCBI Taxonomy" id="52133"/>
    <lineage>
        <taxon>Bacteria</taxon>
        <taxon>Pseudomonadati</taxon>
        <taxon>Pseudomonadota</taxon>
        <taxon>Gammaproteobacteria</taxon>
        <taxon>Moraxellales</taxon>
        <taxon>Moraxellaceae</taxon>
        <taxon>Acinetobacter</taxon>
    </lineage>
</organism>
<feature type="domain" description="Heparin-sulfate lyase N-terminal" evidence="6">
    <location>
        <begin position="79"/>
        <end position="309"/>
    </location>
</feature>
<dbReference type="InterPro" id="IPR008929">
    <property type="entry name" value="Chondroitin_lyas"/>
</dbReference>
<dbReference type="Proteomes" id="UP000075680">
    <property type="component" value="Unassembled WGS sequence"/>
</dbReference>
<comment type="caution">
    <text evidence="7">The sequence shown here is derived from an EMBL/GenBank/DDBJ whole genome shotgun (WGS) entry which is preliminary data.</text>
</comment>
<name>A0A150HMP0_9GAMM</name>
<keyword evidence="2" id="KW-0732">Signal</keyword>
<dbReference type="SUPFAM" id="SSF48230">
    <property type="entry name" value="Chondroitin AC/alginate lyase"/>
    <property type="match status" value="1"/>
</dbReference>